<name>A0AAD9TB60_EUCGR</name>
<comment type="subcellular location">
    <subcellularLocation>
        <location evidence="1">Cell membrane</location>
    </subcellularLocation>
</comment>
<dbReference type="PANTHER" id="PTHR45621">
    <property type="entry name" value="OS01G0588500 PROTEIN-RELATED"/>
    <property type="match status" value="1"/>
</dbReference>
<keyword evidence="2" id="KW-1003">Cell membrane</keyword>
<dbReference type="AlphaFoldDB" id="A0AAD9TB60"/>
<dbReference type="InterPro" id="IPR011009">
    <property type="entry name" value="Kinase-like_dom_sf"/>
</dbReference>
<dbReference type="GO" id="GO:0005886">
    <property type="term" value="C:plasma membrane"/>
    <property type="evidence" value="ECO:0007669"/>
    <property type="project" value="UniProtKB-SubCell"/>
</dbReference>
<accession>A0AAD9TB60</accession>
<dbReference type="PROSITE" id="PS00109">
    <property type="entry name" value="PROTEIN_KINASE_TYR"/>
    <property type="match status" value="1"/>
</dbReference>
<dbReference type="SUPFAM" id="SSF56112">
    <property type="entry name" value="Protein kinase-like (PK-like)"/>
    <property type="match status" value="1"/>
</dbReference>
<keyword evidence="5" id="KW-1185">Reference proteome</keyword>
<dbReference type="GO" id="GO:0004672">
    <property type="term" value="F:protein kinase activity"/>
    <property type="evidence" value="ECO:0007669"/>
    <property type="project" value="InterPro"/>
</dbReference>
<dbReference type="InterPro" id="IPR000719">
    <property type="entry name" value="Prot_kinase_dom"/>
</dbReference>
<evidence type="ECO:0000313" key="4">
    <source>
        <dbReference type="EMBL" id="KAK2632526.1"/>
    </source>
</evidence>
<dbReference type="GO" id="GO:0005524">
    <property type="term" value="F:ATP binding"/>
    <property type="evidence" value="ECO:0007669"/>
    <property type="project" value="InterPro"/>
</dbReference>
<keyword evidence="2" id="KW-0472">Membrane</keyword>
<evidence type="ECO:0000259" key="3">
    <source>
        <dbReference type="PROSITE" id="PS50011"/>
    </source>
</evidence>
<dbReference type="InterPro" id="IPR001245">
    <property type="entry name" value="Ser-Thr/Tyr_kinase_cat_dom"/>
</dbReference>
<dbReference type="InterPro" id="IPR008266">
    <property type="entry name" value="Tyr_kinase_AS"/>
</dbReference>
<sequence>MGVCYGTPDFPTPSRAGHLKSGAKWKITPSSSAATTPSPAASNSHDLLAARDKIVSGGGKIVADSSLTVFSFAELKEATKNFPANGLLGKGGVGRVYKGMLHDKQQSGSTETTIAVKLLNPDAAQGHREWMREIDFIGRISHPNLVKVLGYCQEDGNLALVYEFMPIGSLENQLFRGGSTASLPWDVRLKIMVGAATGLAFLHNCCRMIHMDFRSANILLDGSYTAKLSDCGLEKSGPQVGVSPISKQVMAKTCPIVFIIIFWCPGTYITANWRQDFSTII</sequence>
<dbReference type="InterPro" id="IPR050823">
    <property type="entry name" value="Plant_Ser_Thr_Prot_Kinase"/>
</dbReference>
<dbReference type="EMBL" id="MU848453">
    <property type="protein sequence ID" value="KAK2632526.1"/>
    <property type="molecule type" value="Genomic_DNA"/>
</dbReference>
<dbReference type="Proteomes" id="UP000030711">
    <property type="component" value="Unassembled WGS sequence"/>
</dbReference>
<dbReference type="Gene3D" id="3.30.200.20">
    <property type="entry name" value="Phosphorylase Kinase, domain 1"/>
    <property type="match status" value="1"/>
</dbReference>
<evidence type="ECO:0000313" key="5">
    <source>
        <dbReference type="Proteomes" id="UP000030711"/>
    </source>
</evidence>
<evidence type="ECO:0000256" key="1">
    <source>
        <dbReference type="ARBA" id="ARBA00004236"/>
    </source>
</evidence>
<evidence type="ECO:0000256" key="2">
    <source>
        <dbReference type="ARBA" id="ARBA00022475"/>
    </source>
</evidence>
<proteinExistence type="predicted"/>
<gene>
    <name evidence="4" type="ORF">EUGRSUZ_L01439</name>
</gene>
<protein>
    <recommendedName>
        <fullName evidence="3">Protein kinase domain-containing protein</fullName>
    </recommendedName>
</protein>
<dbReference type="Gene3D" id="1.10.510.10">
    <property type="entry name" value="Transferase(Phosphotransferase) domain 1"/>
    <property type="match status" value="1"/>
</dbReference>
<organism evidence="4 5">
    <name type="scientific">Eucalyptus grandis</name>
    <name type="common">Flooded gum</name>
    <dbReference type="NCBI Taxonomy" id="71139"/>
    <lineage>
        <taxon>Eukaryota</taxon>
        <taxon>Viridiplantae</taxon>
        <taxon>Streptophyta</taxon>
        <taxon>Embryophyta</taxon>
        <taxon>Tracheophyta</taxon>
        <taxon>Spermatophyta</taxon>
        <taxon>Magnoliopsida</taxon>
        <taxon>eudicotyledons</taxon>
        <taxon>Gunneridae</taxon>
        <taxon>Pentapetalae</taxon>
        <taxon>rosids</taxon>
        <taxon>malvids</taxon>
        <taxon>Myrtales</taxon>
        <taxon>Myrtaceae</taxon>
        <taxon>Myrtoideae</taxon>
        <taxon>Eucalypteae</taxon>
        <taxon>Eucalyptus</taxon>
    </lineage>
</organism>
<dbReference type="Pfam" id="PF07714">
    <property type="entry name" value="PK_Tyr_Ser-Thr"/>
    <property type="match status" value="1"/>
</dbReference>
<reference evidence="4 5" key="1">
    <citation type="journal article" date="2014" name="Nature">
        <title>The genome of Eucalyptus grandis.</title>
        <authorList>
            <person name="Myburg A.A."/>
            <person name="Grattapaglia D."/>
            <person name="Tuskan G.A."/>
            <person name="Hellsten U."/>
            <person name="Hayes R.D."/>
            <person name="Grimwood J."/>
            <person name="Jenkins J."/>
            <person name="Lindquist E."/>
            <person name="Tice H."/>
            <person name="Bauer D."/>
            <person name="Goodstein D.M."/>
            <person name="Dubchak I."/>
            <person name="Poliakov A."/>
            <person name="Mizrachi E."/>
            <person name="Kullan A.R."/>
            <person name="Hussey S.G."/>
            <person name="Pinard D."/>
            <person name="van der Merwe K."/>
            <person name="Singh P."/>
            <person name="van Jaarsveld I."/>
            <person name="Silva-Junior O.B."/>
            <person name="Togawa R.C."/>
            <person name="Pappas M.R."/>
            <person name="Faria D.A."/>
            <person name="Sansaloni C.P."/>
            <person name="Petroli C.D."/>
            <person name="Yang X."/>
            <person name="Ranjan P."/>
            <person name="Tschaplinski T.J."/>
            <person name="Ye C.Y."/>
            <person name="Li T."/>
            <person name="Sterck L."/>
            <person name="Vanneste K."/>
            <person name="Murat F."/>
            <person name="Soler M."/>
            <person name="Clemente H.S."/>
            <person name="Saidi N."/>
            <person name="Cassan-Wang H."/>
            <person name="Dunand C."/>
            <person name="Hefer C.A."/>
            <person name="Bornberg-Bauer E."/>
            <person name="Kersting A.R."/>
            <person name="Vining K."/>
            <person name="Amarasinghe V."/>
            <person name="Ranik M."/>
            <person name="Naithani S."/>
            <person name="Elser J."/>
            <person name="Boyd A.E."/>
            <person name="Liston A."/>
            <person name="Spatafora J.W."/>
            <person name="Dharmwardhana P."/>
            <person name="Raja R."/>
            <person name="Sullivan C."/>
            <person name="Romanel E."/>
            <person name="Alves-Ferreira M."/>
            <person name="Kulheim C."/>
            <person name="Foley W."/>
            <person name="Carocha V."/>
            <person name="Paiva J."/>
            <person name="Kudrna D."/>
            <person name="Brommonschenkel S.H."/>
            <person name="Pasquali G."/>
            <person name="Byrne M."/>
            <person name="Rigault P."/>
            <person name="Tibbits J."/>
            <person name="Spokevicius A."/>
            <person name="Jones R.C."/>
            <person name="Steane D.A."/>
            <person name="Vaillancourt R.E."/>
            <person name="Potts B.M."/>
            <person name="Joubert F."/>
            <person name="Barry K."/>
            <person name="Pappas G.J."/>
            <person name="Strauss S.H."/>
            <person name="Jaiswal P."/>
            <person name="Grima-Pettenati J."/>
            <person name="Salse J."/>
            <person name="Van de Peer Y."/>
            <person name="Rokhsar D.S."/>
            <person name="Schmutz J."/>
        </authorList>
    </citation>
    <scope>NUCLEOTIDE SEQUENCE [LARGE SCALE GENOMIC DNA]</scope>
    <source>
        <strain evidence="5">cv. BRASUZ1</strain>
        <tissue evidence="4">Leaf extractions</tissue>
    </source>
</reference>
<dbReference type="PROSITE" id="PS50011">
    <property type="entry name" value="PROTEIN_KINASE_DOM"/>
    <property type="match status" value="1"/>
</dbReference>
<feature type="domain" description="Protein kinase" evidence="3">
    <location>
        <begin position="82"/>
        <end position="281"/>
    </location>
</feature>
<comment type="caution">
    <text evidence="4">The sequence shown here is derived from an EMBL/GenBank/DDBJ whole genome shotgun (WGS) entry which is preliminary data.</text>
</comment>